<evidence type="ECO:0000256" key="2">
    <source>
        <dbReference type="ARBA" id="ARBA00010663"/>
    </source>
</evidence>
<dbReference type="InterPro" id="IPR017452">
    <property type="entry name" value="GPCR_Rhodpsn_7TM"/>
</dbReference>
<evidence type="ECO:0000256" key="4">
    <source>
        <dbReference type="ARBA" id="ARBA00022989"/>
    </source>
</evidence>
<dbReference type="InterPro" id="IPR000611">
    <property type="entry name" value="NPY_rcpt"/>
</dbReference>
<dbReference type="InterPro" id="IPR000276">
    <property type="entry name" value="GPCR_Rhodpsn"/>
</dbReference>
<keyword evidence="4 10" id="KW-1133">Transmembrane helix</keyword>
<keyword evidence="6 10" id="KW-0472">Membrane</keyword>
<proteinExistence type="evidence at transcript level"/>
<dbReference type="SMART" id="SM01381">
    <property type="entry name" value="7TM_GPCR_Srsx"/>
    <property type="match status" value="1"/>
</dbReference>
<evidence type="ECO:0000256" key="6">
    <source>
        <dbReference type="ARBA" id="ARBA00023136"/>
    </source>
</evidence>
<dbReference type="PROSITE" id="PS00237">
    <property type="entry name" value="G_PROTEIN_RECEP_F1_1"/>
    <property type="match status" value="1"/>
</dbReference>
<evidence type="ECO:0000256" key="9">
    <source>
        <dbReference type="RuleBase" id="RU000688"/>
    </source>
</evidence>
<feature type="transmembrane region" description="Helical" evidence="10">
    <location>
        <begin position="256"/>
        <end position="275"/>
    </location>
</feature>
<name>A0A2S1X9K8_ASCSU</name>
<evidence type="ECO:0000256" key="7">
    <source>
        <dbReference type="ARBA" id="ARBA00023170"/>
    </source>
</evidence>
<keyword evidence="3 9" id="KW-0812">Transmembrane</keyword>
<sequence length="385" mass="43625">MSNTTPECIDIKEYLWKNQSDLTSLPSTMSVFAVIYSFIITLGVLGNTLVVLSVIRHKSLQSVRNMFIVSLSVSDIVISIVSGSITPITAFTKIWLFGEFLCYLVPLFQGASLCFSTLTLMAIAIDRFILIIYPMKRPIQKVHALWMIALNITLATAISMPMFLMQKLVDYGNFCGQFCTEDWGNNEFGRSTYGTVVFILQFVVPLIVITFCYTMISLKLNKGLLVKQASKHASGLGTEQRRLALQRRLRTNRMPMAMVGVFLCCWMPTVAFNFLRDYRWLPSFVAQQEYLFGIITHCISMSSTVWNPCLYALLNEQFRLAYVDLLQYCRSGQKRCGTRYTDARCSRLVSNAFLANNSITEENIKLPNSVRRSKHGDYTAVSSSL</sequence>
<dbReference type="Pfam" id="PF00001">
    <property type="entry name" value="7tm_1"/>
    <property type="match status" value="1"/>
</dbReference>
<protein>
    <submittedName>
        <fullName evidence="12">Neuropeptide receptor 10</fullName>
    </submittedName>
</protein>
<feature type="transmembrane region" description="Helical" evidence="10">
    <location>
        <begin position="67"/>
        <end position="90"/>
    </location>
</feature>
<evidence type="ECO:0000256" key="8">
    <source>
        <dbReference type="ARBA" id="ARBA00023224"/>
    </source>
</evidence>
<keyword evidence="7 9" id="KW-0675">Receptor</keyword>
<dbReference type="PRINTS" id="PR00237">
    <property type="entry name" value="GPCRRHODOPSN"/>
</dbReference>
<dbReference type="EMBL" id="MF319191">
    <property type="protein sequence ID" value="AWJ76133.1"/>
    <property type="molecule type" value="mRNA"/>
</dbReference>
<feature type="transmembrane region" description="Helical" evidence="10">
    <location>
        <begin position="193"/>
        <end position="216"/>
    </location>
</feature>
<dbReference type="PRINTS" id="PR01012">
    <property type="entry name" value="NRPEPTIDEYR"/>
</dbReference>
<feature type="transmembrane region" description="Helical" evidence="10">
    <location>
        <begin position="145"/>
        <end position="164"/>
    </location>
</feature>
<gene>
    <name evidence="12" type="primary">npr-10</name>
</gene>
<comment type="subcellular location">
    <subcellularLocation>
        <location evidence="1">Membrane</location>
        <topology evidence="1">Multi-pass membrane protein</topology>
    </subcellularLocation>
</comment>
<evidence type="ECO:0000256" key="5">
    <source>
        <dbReference type="ARBA" id="ARBA00023040"/>
    </source>
</evidence>
<dbReference type="GO" id="GO:0005886">
    <property type="term" value="C:plasma membrane"/>
    <property type="evidence" value="ECO:0007669"/>
    <property type="project" value="TreeGrafter"/>
</dbReference>
<dbReference type="PROSITE" id="PS50262">
    <property type="entry name" value="G_PROTEIN_RECEP_F1_2"/>
    <property type="match status" value="1"/>
</dbReference>
<dbReference type="PANTHER" id="PTHR24235">
    <property type="entry name" value="NEUROPEPTIDE Y RECEPTOR"/>
    <property type="match status" value="1"/>
</dbReference>
<dbReference type="GO" id="GO:0043005">
    <property type="term" value="C:neuron projection"/>
    <property type="evidence" value="ECO:0007669"/>
    <property type="project" value="TreeGrafter"/>
</dbReference>
<dbReference type="AlphaFoldDB" id="A0A2S1X9K8"/>
<dbReference type="PANTHER" id="PTHR24235:SF18">
    <property type="entry name" value="G-PROTEIN COUPLED RECEPTORS FAMILY 1 PROFILE DOMAIN-CONTAINING PROTEIN"/>
    <property type="match status" value="1"/>
</dbReference>
<dbReference type="GO" id="GO:0004983">
    <property type="term" value="F:neuropeptide Y receptor activity"/>
    <property type="evidence" value="ECO:0007669"/>
    <property type="project" value="InterPro"/>
</dbReference>
<evidence type="ECO:0000259" key="11">
    <source>
        <dbReference type="PROSITE" id="PS50262"/>
    </source>
</evidence>
<keyword evidence="8 9" id="KW-0807">Transducer</keyword>
<feature type="domain" description="G-protein coupled receptors family 1 profile" evidence="11">
    <location>
        <begin position="46"/>
        <end position="311"/>
    </location>
</feature>
<dbReference type="CDD" id="cd15203">
    <property type="entry name" value="7tmA_NPYR-like"/>
    <property type="match status" value="1"/>
</dbReference>
<feature type="transmembrane region" description="Helical" evidence="10">
    <location>
        <begin position="290"/>
        <end position="314"/>
    </location>
</feature>
<accession>A0A2S1X9K8</accession>
<organism evidence="12">
    <name type="scientific">Ascaris suum</name>
    <name type="common">Pig roundworm</name>
    <name type="synonym">Ascaris lumbricoides</name>
    <dbReference type="NCBI Taxonomy" id="6253"/>
    <lineage>
        <taxon>Eukaryota</taxon>
        <taxon>Metazoa</taxon>
        <taxon>Ecdysozoa</taxon>
        <taxon>Nematoda</taxon>
        <taxon>Chromadorea</taxon>
        <taxon>Rhabditida</taxon>
        <taxon>Spirurina</taxon>
        <taxon>Ascaridomorpha</taxon>
        <taxon>Ascaridoidea</taxon>
        <taxon>Ascarididae</taxon>
        <taxon>Ascaris</taxon>
    </lineage>
</organism>
<dbReference type="GO" id="GO:0042923">
    <property type="term" value="F:neuropeptide binding"/>
    <property type="evidence" value="ECO:0007669"/>
    <property type="project" value="TreeGrafter"/>
</dbReference>
<keyword evidence="5 9" id="KW-0297">G-protein coupled receptor</keyword>
<dbReference type="SUPFAM" id="SSF81321">
    <property type="entry name" value="Family A G protein-coupled receptor-like"/>
    <property type="match status" value="1"/>
</dbReference>
<dbReference type="Gene3D" id="1.20.1070.10">
    <property type="entry name" value="Rhodopsin 7-helix transmembrane proteins"/>
    <property type="match status" value="1"/>
</dbReference>
<evidence type="ECO:0000313" key="12">
    <source>
        <dbReference type="EMBL" id="AWJ76133.1"/>
    </source>
</evidence>
<feature type="transmembrane region" description="Helical" evidence="10">
    <location>
        <begin position="110"/>
        <end position="133"/>
    </location>
</feature>
<comment type="similarity">
    <text evidence="2 9">Belongs to the G-protein coupled receptor 1 family.</text>
</comment>
<evidence type="ECO:0000256" key="3">
    <source>
        <dbReference type="ARBA" id="ARBA00022692"/>
    </source>
</evidence>
<evidence type="ECO:0000256" key="1">
    <source>
        <dbReference type="ARBA" id="ARBA00004141"/>
    </source>
</evidence>
<feature type="transmembrane region" description="Helical" evidence="10">
    <location>
        <begin position="31"/>
        <end position="55"/>
    </location>
</feature>
<evidence type="ECO:0000256" key="10">
    <source>
        <dbReference type="SAM" id="Phobius"/>
    </source>
</evidence>
<reference evidence="12" key="1">
    <citation type="submission" date="2017-06" db="EMBL/GenBank/DDBJ databases">
        <title>Identification of A. suum Neuropeptide Receptors and their Endogenous Ligands by Heterologous Expression and Reverse Pharmacology.</title>
        <authorList>
            <person name="Knickelbine J.J."/>
            <person name="Yao Z."/>
            <person name="Garry R.J."/>
            <person name="Gellman S.H."/>
            <person name="Stretton A.O.W."/>
        </authorList>
    </citation>
    <scope>NUCLEOTIDE SEQUENCE</scope>
</reference>